<evidence type="ECO:0000313" key="8">
    <source>
        <dbReference type="Proteomes" id="UP000027138"/>
    </source>
</evidence>
<feature type="transmembrane region" description="Helical" evidence="6">
    <location>
        <begin position="920"/>
        <end position="940"/>
    </location>
</feature>
<dbReference type="GO" id="GO:0022857">
    <property type="term" value="F:transmembrane transporter activity"/>
    <property type="evidence" value="ECO:0007669"/>
    <property type="project" value="InterPro"/>
</dbReference>
<evidence type="ECO:0000256" key="4">
    <source>
        <dbReference type="ARBA" id="ARBA00022989"/>
    </source>
</evidence>
<accession>A0A067KQJ3</accession>
<dbReference type="OrthoDB" id="8904098at2759"/>
<feature type="transmembrane region" description="Helical" evidence="6">
    <location>
        <begin position="495"/>
        <end position="515"/>
    </location>
</feature>
<proteinExistence type="inferred from homology"/>
<name>A0A067KQJ3_JATCU</name>
<feature type="transmembrane region" description="Helical" evidence="6">
    <location>
        <begin position="879"/>
        <end position="900"/>
    </location>
</feature>
<feature type="transmembrane region" description="Helical" evidence="6">
    <location>
        <begin position="65"/>
        <end position="82"/>
    </location>
</feature>
<feature type="transmembrane region" description="Helical" evidence="6">
    <location>
        <begin position="960"/>
        <end position="981"/>
    </location>
</feature>
<sequence length="1131" mass="125544">MEQGLCRDVKTGPEQERKLGGNRAALFVYAMEGLENMAFVANAISLVTYFYGYMNFSLTKSATSLTNFMGTSFLLTLFGGFISDTYLSRFKTSVLFGCIELLGYAILTVQAHLHQLRPIPCQGVAPDNTNQCEAATGGQEAILFTGLYLVALGTSGVKSGLPSLGADQFDEKDPKGAAQLSSFFNWFLFSLTTGAIIGVTFLVWISTNQGWDWSFAICTIAVLFSIIFLCMGKSLYRNNVPKGSPFLRFIQVFVAAIRNRNHPIPDMTEELHEIHEKEIAKQDEILKRTDQFRFLDRAAILRTDSNGASTSVTPGPWRLCTVTQIEETKILIRMLPIILSTVFMNTCLAQLQTFTIQQGTTMDTNLFGFHVPAPSIPVIPLLFMFILIPIYDRIFVPFARKITGIPTGIRHLQRIGVGLVLSAISMGIAGIVETHRKSVAIKHNMVDSTEPLPMSLFWLGIQYSIFGAADLFTLVGLLEFFYAESSAGMKSISTAISWCSLAFGYFMSSVVVEVVNKVSGGWLADNNLNRDKLSYFYWLLAGMSVVNFGFYLWLCGVVKTGPEQERKLGGNRAALFVYAMEALENMAFLSISISLVTYFYGYMNFSLTRSATSVTNFLGTSFLLSLFGGFISDTYLSRFKTSVLFGCIELLGYAILTVQAHFHQLRPTPCQGVSPDKTNQCEAATGGQEAVLFTGLYLVAIGTGGVKAGLPSLGADQFDENDPKEAAELSSYFNWFLFSITVGNIIGVTFVVWISTNQGWEWSYAICTMALLFSVILLCMGKSLYRINVPKGSPIIRFMQVFVAAIRNRNLPIPDMTDELHEIHDKEIGKQDEILKRTDQFRFLDRAAILRTDNNGASTSVTPGPWRLCTVTQIEETKILIRMVPIILSTVFMNTCLAQLQTFTIQQGTTMDTNFFGFHIPAPSIPVIPLLFVFVLVPIYDRIFVPLARKITGIPTGIRYLQRIGVGLVLSAISMAVAGIVETRRKSVAIKHNMIDSTEPLPMSLFWLGIQYSIFGAADLFTLIGVLEFFYAESSAGMKSISTAISWSSLAFGFFMSSVVVEIVNRVSGGWLANNNLNRDKLNYFYWLLAGMSVVNFGFYLVCASWYRYKNVELMNSSEADSKRKLELVEI</sequence>
<feature type="transmembrane region" description="Helical" evidence="6">
    <location>
        <begin position="732"/>
        <end position="756"/>
    </location>
</feature>
<evidence type="ECO:0000256" key="2">
    <source>
        <dbReference type="ARBA" id="ARBA00005982"/>
    </source>
</evidence>
<comment type="similarity">
    <text evidence="2">Belongs to the major facilitator superfamily. Proton-dependent oligopeptide transporter (POT/PTR) (TC 2.A.17) family.</text>
</comment>
<feature type="transmembrane region" description="Helical" evidence="6">
    <location>
        <begin position="535"/>
        <end position="554"/>
    </location>
</feature>
<evidence type="ECO:0000256" key="3">
    <source>
        <dbReference type="ARBA" id="ARBA00022692"/>
    </source>
</evidence>
<dbReference type="InterPro" id="IPR036259">
    <property type="entry name" value="MFS_trans_sf"/>
</dbReference>
<keyword evidence="8" id="KW-1185">Reference proteome</keyword>
<organism evidence="7 8">
    <name type="scientific">Jatropha curcas</name>
    <name type="common">Barbados nut</name>
    <dbReference type="NCBI Taxonomy" id="180498"/>
    <lineage>
        <taxon>Eukaryota</taxon>
        <taxon>Viridiplantae</taxon>
        <taxon>Streptophyta</taxon>
        <taxon>Embryophyta</taxon>
        <taxon>Tracheophyta</taxon>
        <taxon>Spermatophyta</taxon>
        <taxon>Magnoliopsida</taxon>
        <taxon>eudicotyledons</taxon>
        <taxon>Gunneridae</taxon>
        <taxon>Pentapetalae</taxon>
        <taxon>rosids</taxon>
        <taxon>fabids</taxon>
        <taxon>Malpighiales</taxon>
        <taxon>Euphorbiaceae</taxon>
        <taxon>Crotonoideae</taxon>
        <taxon>Jatropheae</taxon>
        <taxon>Jatropha</taxon>
    </lineage>
</organism>
<dbReference type="EMBL" id="KK914362">
    <property type="protein sequence ID" value="KDP38407.1"/>
    <property type="molecule type" value="Genomic_DNA"/>
</dbReference>
<feature type="transmembrane region" description="Helical" evidence="6">
    <location>
        <begin position="1044"/>
        <end position="1064"/>
    </location>
</feature>
<dbReference type="SUPFAM" id="SSF103473">
    <property type="entry name" value="MFS general substrate transporter"/>
    <property type="match status" value="2"/>
</dbReference>
<feature type="transmembrane region" description="Helical" evidence="6">
    <location>
        <begin position="1084"/>
        <end position="1107"/>
    </location>
</feature>
<dbReference type="InterPro" id="IPR000109">
    <property type="entry name" value="POT_fam"/>
</dbReference>
<protein>
    <submittedName>
        <fullName evidence="7">Uncharacterized protein</fullName>
    </submittedName>
</protein>
<evidence type="ECO:0000256" key="1">
    <source>
        <dbReference type="ARBA" id="ARBA00004141"/>
    </source>
</evidence>
<evidence type="ECO:0000313" key="7">
    <source>
        <dbReference type="EMBL" id="KDP38407.1"/>
    </source>
</evidence>
<feature type="transmembrane region" description="Helical" evidence="6">
    <location>
        <begin position="371"/>
        <end position="391"/>
    </location>
</feature>
<gene>
    <name evidence="7" type="ORF">JCGZ_04332</name>
</gene>
<evidence type="ECO:0000256" key="6">
    <source>
        <dbReference type="SAM" id="Phobius"/>
    </source>
</evidence>
<feature type="transmembrane region" description="Helical" evidence="6">
    <location>
        <begin position="330"/>
        <end position="351"/>
    </location>
</feature>
<feature type="transmembrane region" description="Helical" evidence="6">
    <location>
        <begin position="762"/>
        <end position="781"/>
    </location>
</feature>
<keyword evidence="4 6" id="KW-1133">Transmembrane helix</keyword>
<feature type="transmembrane region" description="Helical" evidence="6">
    <location>
        <begin position="213"/>
        <end position="232"/>
    </location>
</feature>
<feature type="transmembrane region" description="Helical" evidence="6">
    <location>
        <begin position="613"/>
        <end position="631"/>
    </location>
</feature>
<dbReference type="FunFam" id="1.20.1250.20:FF:000331">
    <property type="entry name" value="Protein NRT1/ PTR FAMILY 4.2"/>
    <property type="match status" value="1"/>
</dbReference>
<feature type="transmembrane region" description="Helical" evidence="6">
    <location>
        <begin position="36"/>
        <end position="53"/>
    </location>
</feature>
<dbReference type="GO" id="GO:0016020">
    <property type="term" value="C:membrane"/>
    <property type="evidence" value="ECO:0007669"/>
    <property type="project" value="UniProtKB-SubCell"/>
</dbReference>
<comment type="subcellular location">
    <subcellularLocation>
        <location evidence="1">Membrane</location>
        <topology evidence="1">Multi-pass membrane protein</topology>
    </subcellularLocation>
</comment>
<keyword evidence="3 6" id="KW-0812">Transmembrane</keyword>
<feature type="transmembrane region" description="Helical" evidence="6">
    <location>
        <begin position="412"/>
        <end position="432"/>
    </location>
</feature>
<feature type="transmembrane region" description="Helical" evidence="6">
    <location>
        <begin position="183"/>
        <end position="207"/>
    </location>
</feature>
<dbReference type="Gene3D" id="1.20.1250.20">
    <property type="entry name" value="MFS general substrate transporter like domains"/>
    <property type="match status" value="2"/>
</dbReference>
<dbReference type="AlphaFoldDB" id="A0A067KQJ3"/>
<evidence type="ECO:0000256" key="5">
    <source>
        <dbReference type="ARBA" id="ARBA00023136"/>
    </source>
</evidence>
<dbReference type="PANTHER" id="PTHR11654">
    <property type="entry name" value="OLIGOPEPTIDE TRANSPORTER-RELATED"/>
    <property type="match status" value="1"/>
</dbReference>
<keyword evidence="5 6" id="KW-0472">Membrane</keyword>
<dbReference type="Pfam" id="PF00854">
    <property type="entry name" value="PTR2"/>
    <property type="match status" value="2"/>
</dbReference>
<feature type="transmembrane region" description="Helical" evidence="6">
    <location>
        <begin position="575"/>
        <end position="601"/>
    </location>
</feature>
<feature type="transmembrane region" description="Helical" evidence="6">
    <location>
        <begin position="1010"/>
        <end position="1032"/>
    </location>
</feature>
<reference evidence="7 8" key="1">
    <citation type="journal article" date="2014" name="PLoS ONE">
        <title>Global Analysis of Gene Expression Profiles in Physic Nut (Jatropha curcas L.) Seedlings Exposed to Salt Stress.</title>
        <authorList>
            <person name="Zhang L."/>
            <person name="Zhang C."/>
            <person name="Wu P."/>
            <person name="Chen Y."/>
            <person name="Li M."/>
            <person name="Jiang H."/>
            <person name="Wu G."/>
        </authorList>
    </citation>
    <scope>NUCLEOTIDE SEQUENCE [LARGE SCALE GENOMIC DNA]</scope>
    <source>
        <strain evidence="8">cv. GZQX0401</strain>
        <tissue evidence="7">Young leaves</tissue>
    </source>
</reference>
<feature type="transmembrane region" description="Helical" evidence="6">
    <location>
        <begin position="461"/>
        <end position="483"/>
    </location>
</feature>
<dbReference type="Proteomes" id="UP000027138">
    <property type="component" value="Unassembled WGS sequence"/>
</dbReference>